<feature type="transmembrane region" description="Helical" evidence="1">
    <location>
        <begin position="205"/>
        <end position="223"/>
    </location>
</feature>
<dbReference type="STRING" id="574650.SAMN04487966_101280"/>
<keyword evidence="1" id="KW-0812">Transmembrane</keyword>
<name>A0A1I7MEB5_9MICC</name>
<sequence>MRTLRLLLSLLLAVAAGLLAALSVAGARLDALVHTPEPLQEIAGPVVELDSVQRGLPPAVSGAVRDQIPDLLPAQFEEGIVQLVEGAAAGLLNDDRFTEAWSDTLEQTRTDWLVKLDAARSDRTQTGPALPADAATVELQIGPIADLGQDRIVEGLRQIPFGEMAADAVEENTQQDYRIALDLNVPDPEVITPEQVVWLEDNVRHWPWLAGGAVLTLVLSLLLAPGRQRFTALAAAGISAAATGIAGRHGLESVEAVGTTGVAHAVAEGLIAGVREYALPDTTLIIVGGGVAVALAVLGMLIGSARSGTARAASSR</sequence>
<feature type="transmembrane region" description="Helical" evidence="1">
    <location>
        <begin position="230"/>
        <end position="247"/>
    </location>
</feature>
<proteinExistence type="predicted"/>
<feature type="transmembrane region" description="Helical" evidence="1">
    <location>
        <begin position="283"/>
        <end position="302"/>
    </location>
</feature>
<keyword evidence="1" id="KW-1133">Transmembrane helix</keyword>
<evidence type="ECO:0000256" key="1">
    <source>
        <dbReference type="SAM" id="Phobius"/>
    </source>
</evidence>
<dbReference type="RefSeq" id="WP_091693156.1">
    <property type="nucleotide sequence ID" value="NZ_FPCG01000001.1"/>
</dbReference>
<dbReference type="AlphaFoldDB" id="A0A1I7MEB5"/>
<dbReference type="EMBL" id="FPCG01000001">
    <property type="protein sequence ID" value="SFV20275.1"/>
    <property type="molecule type" value="Genomic_DNA"/>
</dbReference>
<dbReference type="Proteomes" id="UP000198881">
    <property type="component" value="Unassembled WGS sequence"/>
</dbReference>
<gene>
    <name evidence="2" type="ORF">SAMN04487966_101280</name>
</gene>
<protein>
    <submittedName>
        <fullName evidence="2">Uncharacterized protein</fullName>
    </submittedName>
</protein>
<reference evidence="2 3" key="1">
    <citation type="submission" date="2016-10" db="EMBL/GenBank/DDBJ databases">
        <authorList>
            <person name="de Groot N.N."/>
        </authorList>
    </citation>
    <scope>NUCLEOTIDE SEQUENCE [LARGE SCALE GENOMIC DNA]</scope>
    <source>
        <strain evidence="2 3">CGMCC 1.7054</strain>
    </source>
</reference>
<dbReference type="OrthoDB" id="4965312at2"/>
<keyword evidence="1" id="KW-0472">Membrane</keyword>
<keyword evidence="3" id="KW-1185">Reference proteome</keyword>
<evidence type="ECO:0000313" key="3">
    <source>
        <dbReference type="Proteomes" id="UP000198881"/>
    </source>
</evidence>
<organism evidence="2 3">
    <name type="scientific">Micrococcus terreus</name>
    <dbReference type="NCBI Taxonomy" id="574650"/>
    <lineage>
        <taxon>Bacteria</taxon>
        <taxon>Bacillati</taxon>
        <taxon>Actinomycetota</taxon>
        <taxon>Actinomycetes</taxon>
        <taxon>Micrococcales</taxon>
        <taxon>Micrococcaceae</taxon>
        <taxon>Micrococcus</taxon>
    </lineage>
</organism>
<evidence type="ECO:0000313" key="2">
    <source>
        <dbReference type="EMBL" id="SFV20275.1"/>
    </source>
</evidence>
<accession>A0A1I7MEB5</accession>